<evidence type="ECO:0000259" key="11">
    <source>
        <dbReference type="PROSITE" id="PS50262"/>
    </source>
</evidence>
<evidence type="ECO:0000256" key="10">
    <source>
        <dbReference type="SAM" id="Phobius"/>
    </source>
</evidence>
<organism evidence="12 13">
    <name type="scientific">Potamilus streckersoni</name>
    <dbReference type="NCBI Taxonomy" id="2493646"/>
    <lineage>
        <taxon>Eukaryota</taxon>
        <taxon>Metazoa</taxon>
        <taxon>Spiralia</taxon>
        <taxon>Lophotrochozoa</taxon>
        <taxon>Mollusca</taxon>
        <taxon>Bivalvia</taxon>
        <taxon>Autobranchia</taxon>
        <taxon>Heteroconchia</taxon>
        <taxon>Palaeoheterodonta</taxon>
        <taxon>Unionida</taxon>
        <taxon>Unionoidea</taxon>
        <taxon>Unionidae</taxon>
        <taxon>Ambleminae</taxon>
        <taxon>Lampsilini</taxon>
        <taxon>Potamilus</taxon>
    </lineage>
</organism>
<dbReference type="PANTHER" id="PTHR24230">
    <property type="entry name" value="G-PROTEIN COUPLED RECEPTOR"/>
    <property type="match status" value="1"/>
</dbReference>
<keyword evidence="2" id="KW-1003">Cell membrane</keyword>
<sequence>MSDFGSRRACLIAIGFGLLLSWPQVVIYGHSTAVSSGQLNITGVECFVDDSYKDTEYPLIYLGFTIFFAISTIISLIVLYSCIYYQILLHDKKQGDLLRTISRFNFFSCAETNNPTEVTEVTSLSEEEIECAPLNTSFEKENGKHKDVGNDNFERSCSSARSNSQSALSRNSRKEESHIKCTESVRNLSGSVAASKKKRKTTRKITMMMFSITTIFIISYTPSIIMLVADRLVESLWENTDATKSVIYDFLLRSYVINNVANPIIYGFLDNRFRSECIRLIKNFCFCHVRNVKNTF</sequence>
<accession>A0AAE0SUL9</accession>
<evidence type="ECO:0000313" key="12">
    <source>
        <dbReference type="EMBL" id="KAK3598537.1"/>
    </source>
</evidence>
<feature type="transmembrane region" description="Helical" evidence="10">
    <location>
        <begin position="59"/>
        <end position="85"/>
    </location>
</feature>
<dbReference type="PANTHER" id="PTHR24230:SF75">
    <property type="entry name" value="RELAXIN FAMILY PEPTIDE RECEPTOR 3"/>
    <property type="match status" value="1"/>
</dbReference>
<dbReference type="GO" id="GO:0008528">
    <property type="term" value="F:G protein-coupled peptide receptor activity"/>
    <property type="evidence" value="ECO:0007669"/>
    <property type="project" value="TreeGrafter"/>
</dbReference>
<dbReference type="SUPFAM" id="SSF81321">
    <property type="entry name" value="Family A G protein-coupled receptor-like"/>
    <property type="match status" value="1"/>
</dbReference>
<evidence type="ECO:0000256" key="8">
    <source>
        <dbReference type="ARBA" id="ARBA00023224"/>
    </source>
</evidence>
<dbReference type="Proteomes" id="UP001195483">
    <property type="component" value="Unassembled WGS sequence"/>
</dbReference>
<reference evidence="12" key="1">
    <citation type="journal article" date="2021" name="Genome Biol. Evol.">
        <title>A High-Quality Reference Genome for a Parasitic Bivalve with Doubly Uniparental Inheritance (Bivalvia: Unionida).</title>
        <authorList>
            <person name="Smith C.H."/>
        </authorList>
    </citation>
    <scope>NUCLEOTIDE SEQUENCE</scope>
    <source>
        <strain evidence="12">CHS0354</strain>
    </source>
</reference>
<keyword evidence="4 10" id="KW-1133">Transmembrane helix</keyword>
<keyword evidence="5" id="KW-0297">G-protein coupled receptor</keyword>
<evidence type="ECO:0000256" key="6">
    <source>
        <dbReference type="ARBA" id="ARBA00023136"/>
    </source>
</evidence>
<feature type="region of interest" description="Disordered" evidence="9">
    <location>
        <begin position="155"/>
        <end position="178"/>
    </location>
</feature>
<evidence type="ECO:0000256" key="3">
    <source>
        <dbReference type="ARBA" id="ARBA00022692"/>
    </source>
</evidence>
<keyword evidence="7" id="KW-0675">Receptor</keyword>
<reference evidence="12" key="3">
    <citation type="submission" date="2023-05" db="EMBL/GenBank/DDBJ databases">
        <authorList>
            <person name="Smith C.H."/>
        </authorList>
    </citation>
    <scope>NUCLEOTIDE SEQUENCE</scope>
    <source>
        <strain evidence="12">CHS0354</strain>
        <tissue evidence="12">Mantle</tissue>
    </source>
</reference>
<keyword evidence="13" id="KW-1185">Reference proteome</keyword>
<proteinExistence type="predicted"/>
<evidence type="ECO:0000256" key="1">
    <source>
        <dbReference type="ARBA" id="ARBA00004651"/>
    </source>
</evidence>
<dbReference type="CDD" id="cd00637">
    <property type="entry name" value="7tm_classA_rhodopsin-like"/>
    <property type="match status" value="1"/>
</dbReference>
<dbReference type="GO" id="GO:0005886">
    <property type="term" value="C:plasma membrane"/>
    <property type="evidence" value="ECO:0007669"/>
    <property type="project" value="UniProtKB-SubCell"/>
</dbReference>
<feature type="compositionally biased region" description="Low complexity" evidence="9">
    <location>
        <begin position="155"/>
        <end position="170"/>
    </location>
</feature>
<comment type="caution">
    <text evidence="12">The sequence shown here is derived from an EMBL/GenBank/DDBJ whole genome shotgun (WGS) entry which is preliminary data.</text>
</comment>
<feature type="transmembrane region" description="Helical" evidence="10">
    <location>
        <begin position="205"/>
        <end position="229"/>
    </location>
</feature>
<dbReference type="PROSITE" id="PS50262">
    <property type="entry name" value="G_PROTEIN_RECEP_F1_2"/>
    <property type="match status" value="1"/>
</dbReference>
<dbReference type="InterPro" id="IPR017452">
    <property type="entry name" value="GPCR_Rhodpsn_7TM"/>
</dbReference>
<keyword evidence="6 10" id="KW-0472">Membrane</keyword>
<dbReference type="EMBL" id="JAEAOA010000409">
    <property type="protein sequence ID" value="KAK3598537.1"/>
    <property type="molecule type" value="Genomic_DNA"/>
</dbReference>
<comment type="subcellular location">
    <subcellularLocation>
        <location evidence="1">Cell membrane</location>
        <topology evidence="1">Multi-pass membrane protein</topology>
    </subcellularLocation>
</comment>
<evidence type="ECO:0000256" key="9">
    <source>
        <dbReference type="SAM" id="MobiDB-lite"/>
    </source>
</evidence>
<dbReference type="Gene3D" id="1.20.1070.10">
    <property type="entry name" value="Rhodopsin 7-helix transmembrane proteins"/>
    <property type="match status" value="1"/>
</dbReference>
<dbReference type="InterPro" id="IPR000276">
    <property type="entry name" value="GPCR_Rhodpsn"/>
</dbReference>
<keyword evidence="8" id="KW-0807">Transducer</keyword>
<evidence type="ECO:0000256" key="5">
    <source>
        <dbReference type="ARBA" id="ARBA00023040"/>
    </source>
</evidence>
<name>A0AAE0SUL9_9BIVA</name>
<evidence type="ECO:0000256" key="4">
    <source>
        <dbReference type="ARBA" id="ARBA00022989"/>
    </source>
</evidence>
<reference evidence="12" key="2">
    <citation type="journal article" date="2021" name="Genome Biol. Evol.">
        <title>Developing a high-quality reference genome for a parasitic bivalve with doubly uniparental inheritance (Bivalvia: Unionida).</title>
        <authorList>
            <person name="Smith C.H."/>
        </authorList>
    </citation>
    <scope>NUCLEOTIDE SEQUENCE</scope>
    <source>
        <strain evidence="12">CHS0354</strain>
        <tissue evidence="12">Mantle</tissue>
    </source>
</reference>
<gene>
    <name evidence="12" type="ORF">CHS0354_005818</name>
</gene>
<evidence type="ECO:0000256" key="2">
    <source>
        <dbReference type="ARBA" id="ARBA00022475"/>
    </source>
</evidence>
<feature type="domain" description="G-protein coupled receptors family 1 profile" evidence="11">
    <location>
        <begin position="1"/>
        <end position="266"/>
    </location>
</feature>
<dbReference type="Pfam" id="PF00001">
    <property type="entry name" value="7tm_1"/>
    <property type="match status" value="1"/>
</dbReference>
<protein>
    <recommendedName>
        <fullName evidence="11">G-protein coupled receptors family 1 profile domain-containing protein</fullName>
    </recommendedName>
</protein>
<evidence type="ECO:0000256" key="7">
    <source>
        <dbReference type="ARBA" id="ARBA00023170"/>
    </source>
</evidence>
<dbReference type="GO" id="GO:0007218">
    <property type="term" value="P:neuropeptide signaling pathway"/>
    <property type="evidence" value="ECO:0007669"/>
    <property type="project" value="TreeGrafter"/>
</dbReference>
<keyword evidence="3 10" id="KW-0812">Transmembrane</keyword>
<dbReference type="AlphaFoldDB" id="A0AAE0SUL9"/>
<evidence type="ECO:0000313" key="13">
    <source>
        <dbReference type="Proteomes" id="UP001195483"/>
    </source>
</evidence>